<dbReference type="GeneID" id="85353714"/>
<dbReference type="AlphaFoldDB" id="A0AA39JHT1"/>
<comment type="caution">
    <text evidence="2">The sequence shown here is derived from an EMBL/GenBank/DDBJ whole genome shotgun (WGS) entry which is preliminary data.</text>
</comment>
<feature type="region of interest" description="Disordered" evidence="1">
    <location>
        <begin position="163"/>
        <end position="199"/>
    </location>
</feature>
<dbReference type="EMBL" id="JAUEPS010000061">
    <property type="protein sequence ID" value="KAK0443020.1"/>
    <property type="molecule type" value="Genomic_DNA"/>
</dbReference>
<gene>
    <name evidence="2" type="ORF">EV420DRAFT_1485129</name>
</gene>
<name>A0AA39JHT1_ARMTA</name>
<keyword evidence="3" id="KW-1185">Reference proteome</keyword>
<dbReference type="Proteomes" id="UP001175211">
    <property type="component" value="Unassembled WGS sequence"/>
</dbReference>
<evidence type="ECO:0000256" key="1">
    <source>
        <dbReference type="SAM" id="MobiDB-lite"/>
    </source>
</evidence>
<dbReference type="RefSeq" id="XP_060324514.1">
    <property type="nucleotide sequence ID" value="XM_060470166.1"/>
</dbReference>
<accession>A0AA39JHT1</accession>
<evidence type="ECO:0000313" key="3">
    <source>
        <dbReference type="Proteomes" id="UP001175211"/>
    </source>
</evidence>
<organism evidence="2 3">
    <name type="scientific">Armillaria tabescens</name>
    <name type="common">Ringless honey mushroom</name>
    <name type="synonym">Agaricus tabescens</name>
    <dbReference type="NCBI Taxonomy" id="1929756"/>
    <lineage>
        <taxon>Eukaryota</taxon>
        <taxon>Fungi</taxon>
        <taxon>Dikarya</taxon>
        <taxon>Basidiomycota</taxon>
        <taxon>Agaricomycotina</taxon>
        <taxon>Agaricomycetes</taxon>
        <taxon>Agaricomycetidae</taxon>
        <taxon>Agaricales</taxon>
        <taxon>Marasmiineae</taxon>
        <taxon>Physalacriaceae</taxon>
        <taxon>Desarmillaria</taxon>
    </lineage>
</organism>
<proteinExistence type="predicted"/>
<sequence length="199" mass="22409">MAHETITLNRQILRRGHPRTHPAYIKDVTAEGTLEFSVMASAEEGAIPWWVEMEKINIRVAQLQSDKLGTEQSTSVVREQVGCELSRTTSQEESGLPSVGIIMDILSLFFVEELARFRRGLRRRRSTSGLEIDKLRMEGWVSVIEQVFLRVGRSAVEPSRRRKMMSSLATKSIHAHPTRRGERGLGSRSLVHEGTTTGV</sequence>
<protein>
    <submittedName>
        <fullName evidence="2">Uncharacterized protein</fullName>
    </submittedName>
</protein>
<evidence type="ECO:0000313" key="2">
    <source>
        <dbReference type="EMBL" id="KAK0443020.1"/>
    </source>
</evidence>
<reference evidence="2" key="1">
    <citation type="submission" date="2023-06" db="EMBL/GenBank/DDBJ databases">
        <authorList>
            <consortium name="Lawrence Berkeley National Laboratory"/>
            <person name="Ahrendt S."/>
            <person name="Sahu N."/>
            <person name="Indic B."/>
            <person name="Wong-Bajracharya J."/>
            <person name="Merenyi Z."/>
            <person name="Ke H.-M."/>
            <person name="Monk M."/>
            <person name="Kocsube S."/>
            <person name="Drula E."/>
            <person name="Lipzen A."/>
            <person name="Balint B."/>
            <person name="Henrissat B."/>
            <person name="Andreopoulos B."/>
            <person name="Martin F.M."/>
            <person name="Harder C.B."/>
            <person name="Rigling D."/>
            <person name="Ford K.L."/>
            <person name="Foster G.D."/>
            <person name="Pangilinan J."/>
            <person name="Papanicolaou A."/>
            <person name="Barry K."/>
            <person name="LaButti K."/>
            <person name="Viragh M."/>
            <person name="Koriabine M."/>
            <person name="Yan M."/>
            <person name="Riley R."/>
            <person name="Champramary S."/>
            <person name="Plett K.L."/>
            <person name="Tsai I.J."/>
            <person name="Slot J."/>
            <person name="Sipos G."/>
            <person name="Plett J."/>
            <person name="Nagy L.G."/>
            <person name="Grigoriev I.V."/>
        </authorList>
    </citation>
    <scope>NUCLEOTIDE SEQUENCE</scope>
    <source>
        <strain evidence="2">CCBAS 213</strain>
    </source>
</reference>